<comment type="caution">
    <text evidence="1">The sequence shown here is derived from an EMBL/GenBank/DDBJ whole genome shotgun (WGS) entry which is preliminary data.</text>
</comment>
<name>A0A916N099_9PROT</name>
<organism evidence="1 2">
    <name type="scientific">Georgfuchsia toluolica</name>
    <dbReference type="NCBI Taxonomy" id="424218"/>
    <lineage>
        <taxon>Bacteria</taxon>
        <taxon>Pseudomonadati</taxon>
        <taxon>Pseudomonadota</taxon>
        <taxon>Betaproteobacteria</taxon>
        <taxon>Nitrosomonadales</taxon>
        <taxon>Sterolibacteriaceae</taxon>
        <taxon>Georgfuchsia</taxon>
    </lineage>
</organism>
<evidence type="ECO:0000313" key="1">
    <source>
        <dbReference type="EMBL" id="CAG4883703.1"/>
    </source>
</evidence>
<gene>
    <name evidence="1" type="ORF">GTOL_11586</name>
</gene>
<evidence type="ECO:0008006" key="3">
    <source>
        <dbReference type="Google" id="ProtNLM"/>
    </source>
</evidence>
<protein>
    <recommendedName>
        <fullName evidence="3">STAS/SEC14 domain-containing protein</fullName>
    </recommendedName>
</protein>
<dbReference type="Proteomes" id="UP000742786">
    <property type="component" value="Unassembled WGS sequence"/>
</dbReference>
<keyword evidence="2" id="KW-1185">Reference proteome</keyword>
<proteinExistence type="predicted"/>
<evidence type="ECO:0000313" key="2">
    <source>
        <dbReference type="Proteomes" id="UP000742786"/>
    </source>
</evidence>
<sequence length="169" mass="18735">MRAQPYHSGLSHSPEEKFQRTYYSEIVGYPTEKVTMSLSLRLEVRKTYLYAMVDGVFTLPEADRLFVRILDSCLEQGQSKVLVDYRSIRGSPPTTDVFLYGKFIALAYSSFAVKGLPPVKFAYVGNPPFASPHGVAEAAAVSRALDLFVTTDFDEALEWLGIAAPKAAK</sequence>
<dbReference type="EMBL" id="CAJQUM010000001">
    <property type="protein sequence ID" value="CAG4883703.1"/>
    <property type="molecule type" value="Genomic_DNA"/>
</dbReference>
<accession>A0A916N099</accession>
<dbReference type="AlphaFoldDB" id="A0A916N099"/>
<reference evidence="1" key="1">
    <citation type="submission" date="2021-04" db="EMBL/GenBank/DDBJ databases">
        <authorList>
            <person name="Hornung B."/>
        </authorList>
    </citation>
    <scope>NUCLEOTIDE SEQUENCE</scope>
    <source>
        <strain evidence="1">G5G6</strain>
    </source>
</reference>